<organism evidence="4 5">
    <name type="scientific">Chryseobacterium lactis</name>
    <dbReference type="NCBI Taxonomy" id="1241981"/>
    <lineage>
        <taxon>Bacteria</taxon>
        <taxon>Pseudomonadati</taxon>
        <taxon>Bacteroidota</taxon>
        <taxon>Flavobacteriia</taxon>
        <taxon>Flavobacteriales</taxon>
        <taxon>Weeksellaceae</taxon>
        <taxon>Chryseobacterium group</taxon>
        <taxon>Chryseobacterium</taxon>
    </lineage>
</organism>
<dbReference type="NCBIfam" id="NF045639">
    <property type="entry name" value="GCX_COOH"/>
    <property type="match status" value="1"/>
</dbReference>
<dbReference type="InterPro" id="IPR026444">
    <property type="entry name" value="Secre_tail"/>
</dbReference>
<evidence type="ECO:0000313" key="5">
    <source>
        <dbReference type="Proteomes" id="UP000236262"/>
    </source>
</evidence>
<keyword evidence="6" id="KW-1185">Reference proteome</keyword>
<dbReference type="InterPro" id="IPR002035">
    <property type="entry name" value="VWF_A"/>
</dbReference>
<dbReference type="Proteomes" id="UP000236262">
    <property type="component" value="Unassembled WGS sequence"/>
</dbReference>
<evidence type="ECO:0000259" key="2">
    <source>
        <dbReference type="PROSITE" id="PS50234"/>
    </source>
</evidence>
<dbReference type="CDD" id="cd00198">
    <property type="entry name" value="vWFA"/>
    <property type="match status" value="1"/>
</dbReference>
<dbReference type="SUPFAM" id="SSF53300">
    <property type="entry name" value="vWA-like"/>
    <property type="match status" value="1"/>
</dbReference>
<evidence type="ECO:0000313" key="6">
    <source>
        <dbReference type="Proteomes" id="UP000279972"/>
    </source>
</evidence>
<dbReference type="Gene3D" id="3.40.50.410">
    <property type="entry name" value="von Willebrand factor, type A domain"/>
    <property type="match status" value="1"/>
</dbReference>
<dbReference type="Pfam" id="PF00092">
    <property type="entry name" value="VWA"/>
    <property type="match status" value="1"/>
</dbReference>
<reference evidence="4 5" key="1">
    <citation type="submission" date="2018-01" db="EMBL/GenBank/DDBJ databases">
        <title>Draft genome sequences of Chryseobacterium lactis NCTC11390, Chryseobacterium oncorhynchi 701B-08, and Chryseobacterium viscerum 687B-08.</title>
        <authorList>
            <person name="Jeong J.-J."/>
            <person name="Lee Y.J."/>
            <person name="Park B."/>
            <person name="Choi I.-G."/>
            <person name="Kim K.D."/>
        </authorList>
    </citation>
    <scope>NUCLEOTIDE SEQUENCE [LARGE SCALE GENOMIC DNA]</scope>
    <source>
        <strain evidence="4 5">NCTC11390</strain>
    </source>
</reference>
<dbReference type="PROSITE" id="PS50234">
    <property type="entry name" value="VWFA"/>
    <property type="match status" value="1"/>
</dbReference>
<dbReference type="InterPro" id="IPR036465">
    <property type="entry name" value="vWFA_dom_sf"/>
</dbReference>
<dbReference type="InterPro" id="IPR055015">
    <property type="entry name" value="GCX_COOH"/>
</dbReference>
<dbReference type="KEGG" id="clac:EG342_06830"/>
<evidence type="ECO:0000313" key="3">
    <source>
        <dbReference type="EMBL" id="AZA81638.1"/>
    </source>
</evidence>
<name>A0A3G6RXV1_CHRLC</name>
<sequence length="558" mass="60910">MKKIFRLAICSVLFSWNSIYSQSGSNGSDIIICLDNSASVENFEFNDMTVSSKKLIQSILNCNPNNKVSVIHYGTTFQSLPLSPKIYIESDFTNNLTTAQTFTRRLNDGDHFHQAVGMIGEAIDHLPSSSIVSPQKTLTTNSSRPLIIFLFTDGERAAGNALTGSYLVNLNPPNGLHENNAFLNFTNFKNNRNAKFVVVHVEDYSVYKEAAASIASFGGSYPGPIEGYPADPDNNQVPRLYLNKNNFILSTTEIADLTQNICSIGKGKITFYHEPIPCESMNYPFNVNGTYTIPAGSTITNFNMALVNTSTGVSYPTSSIPSYSSGNFFSFSIDLSNLTNPLSGEYKLQANLTYTNGGASTTIQANNGVVGFPYDIQFCCPDDLYINTNVAAPNIDLQSAQNTITAVNVISHGAKAVYHAGKFVLLNPGFNSEEGSDFFAYIEGCKSEQTLKSKDTDYHIDLNADPNNTKTIGGGIKTQQQRSLQISPNPNTGLFTVSIDKIGSGSLQIADINGTIVFEKLFKNEKEIDVNIQSLPSATYIVKVISDNETMTQKVIKR</sequence>
<dbReference type="RefSeq" id="WP_103288988.1">
    <property type="nucleotide sequence ID" value="NZ_CP033924.1"/>
</dbReference>
<dbReference type="EMBL" id="CP033924">
    <property type="protein sequence ID" value="AZA81638.1"/>
    <property type="molecule type" value="Genomic_DNA"/>
</dbReference>
<evidence type="ECO:0000256" key="1">
    <source>
        <dbReference type="ARBA" id="ARBA00022729"/>
    </source>
</evidence>
<evidence type="ECO:0000313" key="4">
    <source>
        <dbReference type="EMBL" id="PNW15487.1"/>
    </source>
</evidence>
<keyword evidence="1" id="KW-0732">Signal</keyword>
<accession>A0A3G6RXV1</accession>
<feature type="domain" description="VWFA" evidence="2">
    <location>
        <begin position="29"/>
        <end position="261"/>
    </location>
</feature>
<dbReference type="OrthoDB" id="1274819at2"/>
<reference evidence="3 6" key="2">
    <citation type="submission" date="2018-11" db="EMBL/GenBank/DDBJ databases">
        <title>Proposal to divide the Flavobacteriaceae and reorganize its genera based on Amino Acid Identity values calculated from whole genome sequences.</title>
        <authorList>
            <person name="Nicholson A.C."/>
            <person name="Gulvik C.A."/>
            <person name="Whitney A.M."/>
            <person name="Humrighouse B.W."/>
            <person name="Bell M."/>
            <person name="Holmes B."/>
            <person name="Steigerwalt A.G."/>
            <person name="Villarma A."/>
            <person name="Sheth M."/>
            <person name="Batra D."/>
            <person name="Pryor J."/>
            <person name="Bernardet J.-F."/>
            <person name="Hugo C."/>
            <person name="Kampfer P."/>
            <person name="Newman J."/>
            <person name="McQuiston J.R."/>
        </authorList>
    </citation>
    <scope>NUCLEOTIDE SEQUENCE [LARGE SCALE GENOMIC DNA]</scope>
    <source>
        <strain evidence="3 6">KC_1864</strain>
    </source>
</reference>
<dbReference type="Pfam" id="PF18962">
    <property type="entry name" value="Por_Secre_tail"/>
    <property type="match status" value="1"/>
</dbReference>
<proteinExistence type="predicted"/>
<dbReference type="NCBIfam" id="TIGR04183">
    <property type="entry name" value="Por_Secre_tail"/>
    <property type="match status" value="1"/>
</dbReference>
<dbReference type="EMBL" id="PPEH01000001">
    <property type="protein sequence ID" value="PNW15487.1"/>
    <property type="molecule type" value="Genomic_DNA"/>
</dbReference>
<dbReference type="AlphaFoldDB" id="A0A3G6RXV1"/>
<protein>
    <submittedName>
        <fullName evidence="3">T9SS C-terminal target domain-containing protein</fullName>
    </submittedName>
</protein>
<gene>
    <name evidence="4" type="ORF">C1637_03435</name>
    <name evidence="3" type="ORF">EG342_06830</name>
</gene>
<dbReference type="Proteomes" id="UP000279972">
    <property type="component" value="Chromosome"/>
</dbReference>